<evidence type="ECO:0000313" key="1">
    <source>
        <dbReference type="EMBL" id="PIO53808.1"/>
    </source>
</evidence>
<dbReference type="SUPFAM" id="SSF48403">
    <property type="entry name" value="Ankyrin repeat"/>
    <property type="match status" value="1"/>
</dbReference>
<dbReference type="EMBL" id="KZ406064">
    <property type="protein sequence ID" value="PIO53808.1"/>
    <property type="molecule type" value="Genomic_DNA"/>
</dbReference>
<sequence>MQVAVAAGNAHLVNLFIDHGGLVHQNKGDSALTIAAKHGHLDLLPLLLPLDAMKTAAPALVEGARNGHVKCVRYLLAQNWKKVDERTSAIENAMIAAAGA</sequence>
<feature type="non-terminal residue" evidence="1">
    <location>
        <position position="100"/>
    </location>
</feature>
<evidence type="ECO:0000313" key="2">
    <source>
        <dbReference type="Proteomes" id="UP000230423"/>
    </source>
</evidence>
<proteinExistence type="predicted"/>
<dbReference type="Pfam" id="PF12796">
    <property type="entry name" value="Ank_2"/>
    <property type="match status" value="1"/>
</dbReference>
<dbReference type="InterPro" id="IPR036770">
    <property type="entry name" value="Ankyrin_rpt-contain_sf"/>
</dbReference>
<reference evidence="1 2" key="1">
    <citation type="submission" date="2015-09" db="EMBL/GenBank/DDBJ databases">
        <title>Draft genome of the parasitic nematode Teladorsagia circumcincta isolate WARC Sus (inbred).</title>
        <authorList>
            <person name="Mitreva M."/>
        </authorList>
    </citation>
    <scope>NUCLEOTIDE SEQUENCE [LARGE SCALE GENOMIC DNA]</scope>
    <source>
        <strain evidence="1 2">S</strain>
    </source>
</reference>
<keyword evidence="2" id="KW-1185">Reference proteome</keyword>
<name>A0A2G9T7F4_TELCI</name>
<protein>
    <submittedName>
        <fullName evidence="1">Uncharacterized protein</fullName>
    </submittedName>
</protein>
<gene>
    <name evidence="1" type="ORF">TELCIR_24843</name>
</gene>
<dbReference type="AlphaFoldDB" id="A0A2G9T7F4"/>
<dbReference type="Proteomes" id="UP000230423">
    <property type="component" value="Unassembled WGS sequence"/>
</dbReference>
<organism evidence="1 2">
    <name type="scientific">Teladorsagia circumcincta</name>
    <name type="common">Brown stomach worm</name>
    <name type="synonym">Ostertagia circumcincta</name>
    <dbReference type="NCBI Taxonomy" id="45464"/>
    <lineage>
        <taxon>Eukaryota</taxon>
        <taxon>Metazoa</taxon>
        <taxon>Ecdysozoa</taxon>
        <taxon>Nematoda</taxon>
        <taxon>Chromadorea</taxon>
        <taxon>Rhabditida</taxon>
        <taxon>Rhabditina</taxon>
        <taxon>Rhabditomorpha</taxon>
        <taxon>Strongyloidea</taxon>
        <taxon>Trichostrongylidae</taxon>
        <taxon>Teladorsagia</taxon>
    </lineage>
</organism>
<dbReference type="Gene3D" id="1.25.40.20">
    <property type="entry name" value="Ankyrin repeat-containing domain"/>
    <property type="match status" value="1"/>
</dbReference>
<dbReference type="OrthoDB" id="10537331at2759"/>
<accession>A0A2G9T7F4</accession>
<dbReference type="InterPro" id="IPR002110">
    <property type="entry name" value="Ankyrin_rpt"/>
</dbReference>